<gene>
    <name evidence="1" type="ORF">OMP38_17735</name>
</gene>
<keyword evidence="1" id="KW-0238">DNA-binding</keyword>
<evidence type="ECO:0000313" key="2">
    <source>
        <dbReference type="Proteomes" id="UP001153387"/>
    </source>
</evidence>
<evidence type="ECO:0000313" key="1">
    <source>
        <dbReference type="EMBL" id="MDG0792508.1"/>
    </source>
</evidence>
<dbReference type="EMBL" id="JAPDHZ010000003">
    <property type="protein sequence ID" value="MDG0792508.1"/>
    <property type="molecule type" value="Genomic_DNA"/>
</dbReference>
<name>A0A9X4KIA7_9BACL</name>
<accession>A0A9X4KIA7</accession>
<organism evidence="1 2">
    <name type="scientific">Cohnella ginsengisoli</name>
    <dbReference type="NCBI Taxonomy" id="425004"/>
    <lineage>
        <taxon>Bacteria</taxon>
        <taxon>Bacillati</taxon>
        <taxon>Bacillota</taxon>
        <taxon>Bacilli</taxon>
        <taxon>Bacillales</taxon>
        <taxon>Paenibacillaceae</taxon>
        <taxon>Cohnella</taxon>
    </lineage>
</organism>
<dbReference type="GO" id="GO:0003677">
    <property type="term" value="F:DNA binding"/>
    <property type="evidence" value="ECO:0007669"/>
    <property type="project" value="UniProtKB-KW"/>
</dbReference>
<comment type="caution">
    <text evidence="1">The sequence shown here is derived from an EMBL/GenBank/DDBJ whole genome shotgun (WGS) entry which is preliminary data.</text>
</comment>
<dbReference type="AlphaFoldDB" id="A0A9X4KIA7"/>
<dbReference type="Proteomes" id="UP001153387">
    <property type="component" value="Unassembled WGS sequence"/>
</dbReference>
<dbReference type="RefSeq" id="WP_277566300.1">
    <property type="nucleotide sequence ID" value="NZ_JAPDHZ010000003.1"/>
</dbReference>
<reference evidence="1 2" key="1">
    <citation type="submission" date="2022-10" db="EMBL/GenBank/DDBJ databases">
        <title>Comparative genomic analysis of Cohnella hashimotonis sp. nov., isolated from the International Space Station.</title>
        <authorList>
            <person name="Simpson A."/>
            <person name="Venkateswaran K."/>
        </authorList>
    </citation>
    <scope>NUCLEOTIDE SEQUENCE [LARGE SCALE GENOMIC DNA]</scope>
    <source>
        <strain evidence="1 2">DSM 18997</strain>
    </source>
</reference>
<keyword evidence="2" id="KW-1185">Reference proteome</keyword>
<proteinExistence type="predicted"/>
<protein>
    <submittedName>
        <fullName evidence="1">DNA-binding response regulator</fullName>
    </submittedName>
</protein>
<sequence length="243" mass="28287">MKNTASPTGAGGVFVAIFKEEMCWMDEVYTKWLERQRLGRSGESLRRLLEGHAFNEALFAKEIWLKGVGNLNNLQADYEVPGFGEGSFYIDHAYLRPPYKIGWEIDDFKTHGLHTSRRTFEYERERQNYLVLNGWTVFRMPLDMIRDQPNKCRRFVLLTLGKMYGDFGDKRELSLPLKQREIVRFANKLERPFSPAEAGDLLGISTRHARTILHEMTEQGWLDQAGGHQRIRTYRLGEKGKLL</sequence>